<accession>A0A1H8EY74</accession>
<evidence type="ECO:0000256" key="1">
    <source>
        <dbReference type="SAM" id="Phobius"/>
    </source>
</evidence>
<feature type="transmembrane region" description="Helical" evidence="1">
    <location>
        <begin position="181"/>
        <end position="198"/>
    </location>
</feature>
<dbReference type="Proteomes" id="UP000199512">
    <property type="component" value="Unassembled WGS sequence"/>
</dbReference>
<name>A0A1H8EY74_9FIRM</name>
<feature type="transmembrane region" description="Helical" evidence="1">
    <location>
        <begin position="109"/>
        <end position="131"/>
    </location>
</feature>
<keyword evidence="3" id="KW-1185">Reference proteome</keyword>
<feature type="transmembrane region" description="Helical" evidence="1">
    <location>
        <begin position="12"/>
        <end position="30"/>
    </location>
</feature>
<protein>
    <submittedName>
        <fullName evidence="2">Uncharacterized protein</fullName>
    </submittedName>
</protein>
<dbReference type="AlphaFoldDB" id="A0A1H8EY74"/>
<dbReference type="EMBL" id="FODF01000001">
    <property type="protein sequence ID" value="SEN23827.1"/>
    <property type="molecule type" value="Genomic_DNA"/>
</dbReference>
<reference evidence="2 3" key="1">
    <citation type="submission" date="2016-10" db="EMBL/GenBank/DDBJ databases">
        <authorList>
            <person name="de Groot N.N."/>
        </authorList>
    </citation>
    <scope>NUCLEOTIDE SEQUENCE [LARGE SCALE GENOMIC DNA]</scope>
    <source>
        <strain evidence="2 3">Calf135</strain>
    </source>
</reference>
<feature type="transmembrane region" description="Helical" evidence="1">
    <location>
        <begin position="151"/>
        <end position="169"/>
    </location>
</feature>
<sequence length="270" mass="31207">MIVEYIKTSIIYTTFFMILLLTFGAMFSFVEKKNSSSIYASFGFNGLLVTGLVGTIVHEFSHMVFCLIFRHRITEFSLFRPFKSRYDGIMGYVNHSCNINSKYQRAGNFFIGVAPIIFGTIFIILCMWILLPNEFNSIKKTFNINMSYMNNINYVKDTINIYISIVLAIIQSLNPFRSHNFLSYIIFIYLMYSVTTHMDLSKEDLSNSTFGLVVFVIFIFLINLIFCVLGLKYQVILLKLFISSISFLTVGLLFAIFTLVISKIMEFFIL</sequence>
<feature type="transmembrane region" description="Helical" evidence="1">
    <location>
        <begin position="238"/>
        <end position="261"/>
    </location>
</feature>
<keyword evidence="1" id="KW-0472">Membrane</keyword>
<keyword evidence="1" id="KW-1133">Transmembrane helix</keyword>
<dbReference type="STRING" id="215200.SAMN05216454_101274"/>
<keyword evidence="1" id="KW-0812">Transmembrane</keyword>
<feature type="transmembrane region" description="Helical" evidence="1">
    <location>
        <begin position="42"/>
        <end position="69"/>
    </location>
</feature>
<dbReference type="RefSeq" id="WP_242938882.1">
    <property type="nucleotide sequence ID" value="NZ_CAUWDX010000017.1"/>
</dbReference>
<organism evidence="2 3">
    <name type="scientific">Peptostreptococcus russellii</name>
    <dbReference type="NCBI Taxonomy" id="215200"/>
    <lineage>
        <taxon>Bacteria</taxon>
        <taxon>Bacillati</taxon>
        <taxon>Bacillota</taxon>
        <taxon>Clostridia</taxon>
        <taxon>Peptostreptococcales</taxon>
        <taxon>Peptostreptococcaceae</taxon>
        <taxon>Peptostreptococcus</taxon>
    </lineage>
</organism>
<feature type="transmembrane region" description="Helical" evidence="1">
    <location>
        <begin position="210"/>
        <end position="231"/>
    </location>
</feature>
<gene>
    <name evidence="2" type="ORF">SAMN05216454_101274</name>
</gene>
<evidence type="ECO:0000313" key="3">
    <source>
        <dbReference type="Proteomes" id="UP000199512"/>
    </source>
</evidence>
<proteinExistence type="predicted"/>
<evidence type="ECO:0000313" key="2">
    <source>
        <dbReference type="EMBL" id="SEN23827.1"/>
    </source>
</evidence>